<evidence type="ECO:0000313" key="3">
    <source>
        <dbReference type="Proteomes" id="UP001375743"/>
    </source>
</evidence>
<gene>
    <name evidence="2" type="ORF">U1T56_10735</name>
</gene>
<accession>A0ABU8XRT5</accession>
<evidence type="ECO:0000256" key="1">
    <source>
        <dbReference type="SAM" id="Phobius"/>
    </source>
</evidence>
<dbReference type="Proteomes" id="UP001375743">
    <property type="component" value="Unassembled WGS sequence"/>
</dbReference>
<organism evidence="2 3">
    <name type="scientific">Benzoatithermus flavus</name>
    <dbReference type="NCBI Taxonomy" id="3108223"/>
    <lineage>
        <taxon>Bacteria</taxon>
        <taxon>Pseudomonadati</taxon>
        <taxon>Pseudomonadota</taxon>
        <taxon>Alphaproteobacteria</taxon>
        <taxon>Geminicoccales</taxon>
        <taxon>Geminicoccaceae</taxon>
        <taxon>Benzoatithermus</taxon>
    </lineage>
</organism>
<feature type="transmembrane region" description="Helical" evidence="1">
    <location>
        <begin position="44"/>
        <end position="62"/>
    </location>
</feature>
<keyword evidence="1" id="KW-0812">Transmembrane</keyword>
<proteinExistence type="predicted"/>
<reference evidence="2 3" key="1">
    <citation type="submission" date="2024-01" db="EMBL/GenBank/DDBJ databases">
        <title>Multi-omics insights into the function and evolution of sodium benzoate biodegradation pathways in Benzoatithermus flavus gen. nov., sp. nov. from hot spring.</title>
        <authorList>
            <person name="Hu C.-J."/>
            <person name="Li W.-J."/>
        </authorList>
    </citation>
    <scope>NUCLEOTIDE SEQUENCE [LARGE SCALE GENOMIC DNA]</scope>
    <source>
        <strain evidence="2 3">SYSU G07066</strain>
    </source>
</reference>
<protein>
    <submittedName>
        <fullName evidence="2">Uncharacterized protein</fullName>
    </submittedName>
</protein>
<keyword evidence="1" id="KW-0472">Membrane</keyword>
<dbReference type="RefSeq" id="WP_418159479.1">
    <property type="nucleotide sequence ID" value="NZ_JBBLZC010000009.1"/>
</dbReference>
<dbReference type="EMBL" id="JBBLZC010000009">
    <property type="protein sequence ID" value="MEK0083629.1"/>
    <property type="molecule type" value="Genomic_DNA"/>
</dbReference>
<evidence type="ECO:0000313" key="2">
    <source>
        <dbReference type="EMBL" id="MEK0083629.1"/>
    </source>
</evidence>
<feature type="transmembrane region" description="Helical" evidence="1">
    <location>
        <begin position="20"/>
        <end position="38"/>
    </location>
</feature>
<name>A0ABU8XRT5_9PROT</name>
<keyword evidence="3" id="KW-1185">Reference proteome</keyword>
<sequence>MHERFRRGSFDVRMVRLQPWKVWALAAVGAVFVLTVLIAMASLLVILVPVALVGGLVAKLLLGTSTRRPAPAPRGRPDVIEGRYEVIEVHREPRGR</sequence>
<comment type="caution">
    <text evidence="2">The sequence shown here is derived from an EMBL/GenBank/DDBJ whole genome shotgun (WGS) entry which is preliminary data.</text>
</comment>
<keyword evidence="1" id="KW-1133">Transmembrane helix</keyword>